<feature type="compositionally biased region" description="Basic and acidic residues" evidence="4">
    <location>
        <begin position="50"/>
        <end position="64"/>
    </location>
</feature>
<feature type="region of interest" description="Disordered" evidence="4">
    <location>
        <begin position="113"/>
        <end position="133"/>
    </location>
</feature>
<keyword evidence="6" id="KW-1185">Reference proteome</keyword>
<feature type="compositionally biased region" description="Basic and acidic residues" evidence="4">
    <location>
        <begin position="1"/>
        <end position="11"/>
    </location>
</feature>
<dbReference type="PANTHER" id="PTHR33669:SF1">
    <property type="entry name" value="PROTEIN NIM1-INTERACTING 1"/>
    <property type="match status" value="1"/>
</dbReference>
<feature type="compositionally biased region" description="Acidic residues" evidence="4">
    <location>
        <begin position="12"/>
        <end position="23"/>
    </location>
</feature>
<dbReference type="GO" id="GO:0010112">
    <property type="term" value="P:regulation of systemic acquired resistance"/>
    <property type="evidence" value="ECO:0007669"/>
    <property type="project" value="InterPro"/>
</dbReference>
<comment type="subcellular location">
    <subcellularLocation>
        <location evidence="1">Nucleus</location>
    </subcellularLocation>
</comment>
<gene>
    <name evidence="5" type="ORF">RchiOBHm_Chr3g0486821</name>
</gene>
<dbReference type="OrthoDB" id="1110691at2759"/>
<evidence type="ECO:0000256" key="2">
    <source>
        <dbReference type="ARBA" id="ARBA00009937"/>
    </source>
</evidence>
<dbReference type="STRING" id="74649.A0A2P6RFB9"/>
<organism evidence="5 6">
    <name type="scientific">Rosa chinensis</name>
    <name type="common">China rose</name>
    <dbReference type="NCBI Taxonomy" id="74649"/>
    <lineage>
        <taxon>Eukaryota</taxon>
        <taxon>Viridiplantae</taxon>
        <taxon>Streptophyta</taxon>
        <taxon>Embryophyta</taxon>
        <taxon>Tracheophyta</taxon>
        <taxon>Spermatophyta</taxon>
        <taxon>Magnoliopsida</taxon>
        <taxon>eudicotyledons</taxon>
        <taxon>Gunneridae</taxon>
        <taxon>Pentapetalae</taxon>
        <taxon>rosids</taxon>
        <taxon>fabids</taxon>
        <taxon>Rosales</taxon>
        <taxon>Rosaceae</taxon>
        <taxon>Rosoideae</taxon>
        <taxon>Rosoideae incertae sedis</taxon>
        <taxon>Rosa</taxon>
    </lineage>
</organism>
<evidence type="ECO:0000313" key="6">
    <source>
        <dbReference type="Proteomes" id="UP000238479"/>
    </source>
</evidence>
<accession>A0A2P6RFB9</accession>
<comment type="similarity">
    <text evidence="2">Belongs to the NPR1-interactor family.</text>
</comment>
<dbReference type="InterPro" id="IPR031425">
    <property type="entry name" value="NPR1/NH1-interacting"/>
</dbReference>
<name>A0A2P6RFB9_ROSCH</name>
<dbReference type="Proteomes" id="UP000238479">
    <property type="component" value="Chromosome 3"/>
</dbReference>
<reference evidence="5 6" key="1">
    <citation type="journal article" date="2018" name="Nat. Genet.">
        <title>The Rosa genome provides new insights in the design of modern roses.</title>
        <authorList>
            <person name="Bendahmane M."/>
        </authorList>
    </citation>
    <scope>NUCLEOTIDE SEQUENCE [LARGE SCALE GENOMIC DNA]</scope>
    <source>
        <strain evidence="6">cv. Old Blush</strain>
    </source>
</reference>
<evidence type="ECO:0000256" key="1">
    <source>
        <dbReference type="ARBA" id="ARBA00004123"/>
    </source>
</evidence>
<evidence type="ECO:0000256" key="3">
    <source>
        <dbReference type="ARBA" id="ARBA00023242"/>
    </source>
</evidence>
<dbReference type="PANTHER" id="PTHR33669">
    <property type="entry name" value="PROTEIN NEGATIVE REGULATOR OF RESISTANCE"/>
    <property type="match status" value="1"/>
</dbReference>
<feature type="region of interest" description="Disordered" evidence="4">
    <location>
        <begin position="42"/>
        <end position="81"/>
    </location>
</feature>
<protein>
    <submittedName>
        <fullName evidence="5">Putative NPR1/NH1-interacting protein</fullName>
    </submittedName>
</protein>
<dbReference type="AlphaFoldDB" id="A0A2P6RFB9"/>
<keyword evidence="3" id="KW-0539">Nucleus</keyword>
<evidence type="ECO:0000256" key="4">
    <source>
        <dbReference type="SAM" id="MobiDB-lite"/>
    </source>
</evidence>
<sequence length="143" mass="16815">MAENEKKTDDRQEQEEEEEEEMEKIEKFYSLIRHFREARNRLIGLRKTRPNHEVGDEVEQEKMKTSKKRKKTGDDDRDHERRLSTWVPSFECEDFTNKEVEYPGTCLSFPALPCNTSGNTSNNGKEKVEDDDASECLDLRLAL</sequence>
<dbReference type="Gramene" id="PRQ45129">
    <property type="protein sequence ID" value="PRQ45129"/>
    <property type="gene ID" value="RchiOBHm_Chr3g0486821"/>
</dbReference>
<comment type="caution">
    <text evidence="5">The sequence shown here is derived from an EMBL/GenBank/DDBJ whole genome shotgun (WGS) entry which is preliminary data.</text>
</comment>
<dbReference type="GO" id="GO:0005634">
    <property type="term" value="C:nucleus"/>
    <property type="evidence" value="ECO:0007669"/>
    <property type="project" value="UniProtKB-SubCell"/>
</dbReference>
<proteinExistence type="inferred from homology"/>
<feature type="region of interest" description="Disordered" evidence="4">
    <location>
        <begin position="1"/>
        <end position="23"/>
    </location>
</feature>
<feature type="compositionally biased region" description="Basic and acidic residues" evidence="4">
    <location>
        <begin position="72"/>
        <end position="81"/>
    </location>
</feature>
<dbReference type="Pfam" id="PF15699">
    <property type="entry name" value="NPR1_interact"/>
    <property type="match status" value="1"/>
</dbReference>
<dbReference type="EMBL" id="PDCK01000041">
    <property type="protein sequence ID" value="PRQ45129.1"/>
    <property type="molecule type" value="Genomic_DNA"/>
</dbReference>
<feature type="compositionally biased region" description="Polar residues" evidence="4">
    <location>
        <begin position="114"/>
        <end position="123"/>
    </location>
</feature>
<evidence type="ECO:0000313" key="5">
    <source>
        <dbReference type="EMBL" id="PRQ45129.1"/>
    </source>
</evidence>